<dbReference type="SMART" id="SM00220">
    <property type="entry name" value="S_TKc"/>
    <property type="match status" value="1"/>
</dbReference>
<dbReference type="EMBL" id="FJOG01000004">
    <property type="protein sequence ID" value="CZR54217.1"/>
    <property type="molecule type" value="Genomic_DNA"/>
</dbReference>
<accession>A0A1L7WN70</accession>
<dbReference type="PANTHER" id="PTHR24359">
    <property type="entry name" value="SERINE/THREONINE-PROTEIN KINASE SBK1"/>
    <property type="match status" value="1"/>
</dbReference>
<proteinExistence type="predicted"/>
<sequence>MPGISIRVTFRPTPGLEDRLMDARIRTYDMRYFIPRDSISRIITREAVHGELFPDSAHLATSEDLRVVDIILKDSQRLFGILTMLKLSPAIRDFLAEEISDLDLPFKIENPIPIADQGRMEHLTLQTTSGQTILAFSRWPHRDISNFLRDQWCFMAPQFKQGMLHMEIDDSVVLPYVEYTADGSKEGGFSSVWGVRIHASHQDHYEATPDGTAPRIALKRLHSANYDRFERETHMLKQLAPKNHPHLIKLLGTYYNQHSYHLMFPYAPENLRSYWQRIESPWNVSGLIRWSFDQLRGVASGLETIHDFSIGGTHEAEPDTLSVPHDNPRSQWGRHGDIKPENILRFENDSNVYASIQDFGLLVLGDFGLMEFHGARTRSNVDPESIGGTPTYEPPEKRLRLPISRAFDMWSMGCMMLEFITWLLESSKGVDEFSDFRAYMVYDELSIDPFYEIQLNKEKRLTYSSAVVNPRVLEWMDRLSEHERSTSMIRDLLILVQNRLLVVESRERMTSQELVQELDKMLELANHDTDYMSRIQGASISRKSALRYDSSTEDLRKEGGTKAS</sequence>
<evidence type="ECO:0000313" key="2">
    <source>
        <dbReference type="EMBL" id="CZR54217.1"/>
    </source>
</evidence>
<gene>
    <name evidence="2" type="ORF">PAC_04100</name>
</gene>
<reference evidence="2 3" key="1">
    <citation type="submission" date="2016-03" db="EMBL/GenBank/DDBJ databases">
        <authorList>
            <person name="Ploux O."/>
        </authorList>
    </citation>
    <scope>NUCLEOTIDE SEQUENCE [LARGE SCALE GENOMIC DNA]</scope>
    <source>
        <strain evidence="2 3">UAMH 11012</strain>
    </source>
</reference>
<dbReference type="OrthoDB" id="1046782at2759"/>
<dbReference type="Proteomes" id="UP000184330">
    <property type="component" value="Unassembled WGS sequence"/>
</dbReference>
<dbReference type="PROSITE" id="PS50011">
    <property type="entry name" value="PROTEIN_KINASE_DOM"/>
    <property type="match status" value="1"/>
</dbReference>
<dbReference type="STRING" id="576137.A0A1L7WN70"/>
<dbReference type="SUPFAM" id="SSF56112">
    <property type="entry name" value="Protein kinase-like (PK-like)"/>
    <property type="match status" value="1"/>
</dbReference>
<dbReference type="GO" id="GO:0004674">
    <property type="term" value="F:protein serine/threonine kinase activity"/>
    <property type="evidence" value="ECO:0007669"/>
    <property type="project" value="TreeGrafter"/>
</dbReference>
<dbReference type="Pfam" id="PF00069">
    <property type="entry name" value="Pkinase"/>
    <property type="match status" value="1"/>
</dbReference>
<feature type="domain" description="Protein kinase" evidence="1">
    <location>
        <begin position="178"/>
        <end position="522"/>
    </location>
</feature>
<dbReference type="GO" id="GO:0005524">
    <property type="term" value="F:ATP binding"/>
    <property type="evidence" value="ECO:0007669"/>
    <property type="project" value="InterPro"/>
</dbReference>
<keyword evidence="3" id="KW-1185">Reference proteome</keyword>
<dbReference type="CDD" id="cd00180">
    <property type="entry name" value="PKc"/>
    <property type="match status" value="1"/>
</dbReference>
<dbReference type="Gene3D" id="1.10.510.10">
    <property type="entry name" value="Transferase(Phosphotransferase) domain 1"/>
    <property type="match status" value="1"/>
</dbReference>
<dbReference type="PANTHER" id="PTHR24359:SF1">
    <property type="entry name" value="INHIBITOR OF NUCLEAR FACTOR KAPPA-B KINASE EPSILON SUBUNIT HOMOLOG 1-RELATED"/>
    <property type="match status" value="1"/>
</dbReference>
<organism evidence="2 3">
    <name type="scientific">Phialocephala subalpina</name>
    <dbReference type="NCBI Taxonomy" id="576137"/>
    <lineage>
        <taxon>Eukaryota</taxon>
        <taxon>Fungi</taxon>
        <taxon>Dikarya</taxon>
        <taxon>Ascomycota</taxon>
        <taxon>Pezizomycotina</taxon>
        <taxon>Leotiomycetes</taxon>
        <taxon>Helotiales</taxon>
        <taxon>Mollisiaceae</taxon>
        <taxon>Phialocephala</taxon>
        <taxon>Phialocephala fortinii species complex</taxon>
    </lineage>
</organism>
<dbReference type="Gene3D" id="3.30.200.20">
    <property type="entry name" value="Phosphorylase Kinase, domain 1"/>
    <property type="match status" value="1"/>
</dbReference>
<protein>
    <recommendedName>
        <fullName evidence="1">Protein kinase domain-containing protein</fullName>
    </recommendedName>
</protein>
<evidence type="ECO:0000259" key="1">
    <source>
        <dbReference type="PROSITE" id="PS50011"/>
    </source>
</evidence>
<name>A0A1L7WN70_9HELO</name>
<dbReference type="AlphaFoldDB" id="A0A1L7WN70"/>
<evidence type="ECO:0000313" key="3">
    <source>
        <dbReference type="Proteomes" id="UP000184330"/>
    </source>
</evidence>
<dbReference type="InterPro" id="IPR011009">
    <property type="entry name" value="Kinase-like_dom_sf"/>
</dbReference>
<dbReference type="InterPro" id="IPR000719">
    <property type="entry name" value="Prot_kinase_dom"/>
</dbReference>